<feature type="transmembrane region" description="Helical" evidence="10">
    <location>
        <begin position="136"/>
        <end position="155"/>
    </location>
</feature>
<comment type="subcellular location">
    <subcellularLocation>
        <location evidence="2">Cell membrane</location>
        <topology evidence="2">Multi-pass membrane protein</topology>
    </subcellularLocation>
</comment>
<dbReference type="FunCoup" id="A0A1B7NI11">
    <property type="interactions" value="40"/>
</dbReference>
<feature type="region of interest" description="Disordered" evidence="9">
    <location>
        <begin position="1"/>
        <end position="39"/>
    </location>
</feature>
<sequence length="412" mass="44537">MNKPLGTQGSDTHTTGQGEQILDEGSTPHTHSSAGQIQTLRNGISVVTEKRSLIPEDCSSQRCPDVGSLTAHHETIDYANSIASIDRPPSEAEDLPPAKIYRPLSIHVLSLLMPASIFGVLARLGLQALTTYNGQSIFPLAYVQATGCFIMGVGLRMKVPFGNFYGPLYTAMTTGFCGSLTTFSGWQLDVFDSWVNTGQFHRGGLRDFVDGLTKTWVTLALSLASLKFGIYVCGLAVPYFSSPRPPTKNIRYTLTILSILTYAATIPAYFLLPSNFRHQATAALLFSYPGTLTRYLLSIYLNPRMKTMPLGTFIANSSGTALLGFFHVMQGLSSAVSPNTCSLLQGLGDGYCGCLTTISTFAAEIVALEGWRASSYTIISWVAGQLLLLVIMGSSFWAGHVKEQVTCSFQAM</sequence>
<dbReference type="PANTHER" id="PTHR28259:SF1">
    <property type="entry name" value="FLUORIDE EXPORT PROTEIN 1-RELATED"/>
    <property type="match status" value="1"/>
</dbReference>
<evidence type="ECO:0000256" key="7">
    <source>
        <dbReference type="ARBA" id="ARBA00035120"/>
    </source>
</evidence>
<feature type="transmembrane region" description="Helical" evidence="10">
    <location>
        <begin position="378"/>
        <end position="398"/>
    </location>
</feature>
<evidence type="ECO:0000256" key="9">
    <source>
        <dbReference type="SAM" id="MobiDB-lite"/>
    </source>
</evidence>
<dbReference type="Proteomes" id="UP000092154">
    <property type="component" value="Unassembled WGS sequence"/>
</dbReference>
<comment type="function">
    <text evidence="1">Fluoride channel required for the rapid expulsion of cytoplasmic fluoride.</text>
</comment>
<feature type="transmembrane region" description="Helical" evidence="10">
    <location>
        <begin position="104"/>
        <end position="124"/>
    </location>
</feature>
<evidence type="ECO:0000256" key="2">
    <source>
        <dbReference type="ARBA" id="ARBA00004651"/>
    </source>
</evidence>
<keyword evidence="5 10" id="KW-1133">Transmembrane helix</keyword>
<keyword evidence="6 10" id="KW-0472">Membrane</keyword>
<evidence type="ECO:0000313" key="11">
    <source>
        <dbReference type="EMBL" id="OAX44581.1"/>
    </source>
</evidence>
<organism evidence="11 12">
    <name type="scientific">Rhizopogon vinicolor AM-OR11-026</name>
    <dbReference type="NCBI Taxonomy" id="1314800"/>
    <lineage>
        <taxon>Eukaryota</taxon>
        <taxon>Fungi</taxon>
        <taxon>Dikarya</taxon>
        <taxon>Basidiomycota</taxon>
        <taxon>Agaricomycotina</taxon>
        <taxon>Agaricomycetes</taxon>
        <taxon>Agaricomycetidae</taxon>
        <taxon>Boletales</taxon>
        <taxon>Suillineae</taxon>
        <taxon>Rhizopogonaceae</taxon>
        <taxon>Rhizopogon</taxon>
    </lineage>
</organism>
<evidence type="ECO:0000256" key="5">
    <source>
        <dbReference type="ARBA" id="ARBA00022989"/>
    </source>
</evidence>
<evidence type="ECO:0000256" key="10">
    <source>
        <dbReference type="SAM" id="Phobius"/>
    </source>
</evidence>
<dbReference type="PANTHER" id="PTHR28259">
    <property type="entry name" value="FLUORIDE EXPORT PROTEIN 1-RELATED"/>
    <property type="match status" value="1"/>
</dbReference>
<evidence type="ECO:0008006" key="13">
    <source>
        <dbReference type="Google" id="ProtNLM"/>
    </source>
</evidence>
<evidence type="ECO:0000256" key="4">
    <source>
        <dbReference type="ARBA" id="ARBA00022692"/>
    </source>
</evidence>
<dbReference type="STRING" id="1314800.A0A1B7NI11"/>
<evidence type="ECO:0000313" key="12">
    <source>
        <dbReference type="Proteomes" id="UP000092154"/>
    </source>
</evidence>
<evidence type="ECO:0000256" key="3">
    <source>
        <dbReference type="ARBA" id="ARBA00022475"/>
    </source>
</evidence>
<keyword evidence="12" id="KW-1185">Reference proteome</keyword>
<keyword evidence="4 10" id="KW-0812">Transmembrane</keyword>
<feature type="transmembrane region" description="Helical" evidence="10">
    <location>
        <begin position="252"/>
        <end position="272"/>
    </location>
</feature>
<dbReference type="OrthoDB" id="409792at2759"/>
<dbReference type="InParanoid" id="A0A1B7NI11"/>
<dbReference type="EMBL" id="KV448124">
    <property type="protein sequence ID" value="OAX44581.1"/>
    <property type="molecule type" value="Genomic_DNA"/>
</dbReference>
<feature type="transmembrane region" description="Helical" evidence="10">
    <location>
        <begin position="309"/>
        <end position="329"/>
    </location>
</feature>
<accession>A0A1B7NI11</accession>
<dbReference type="AlphaFoldDB" id="A0A1B7NI11"/>
<feature type="compositionally biased region" description="Polar residues" evidence="9">
    <location>
        <begin position="27"/>
        <end position="39"/>
    </location>
</feature>
<comment type="catalytic activity">
    <reaction evidence="8">
        <text>fluoride(in) = fluoride(out)</text>
        <dbReference type="Rhea" id="RHEA:76159"/>
        <dbReference type="ChEBI" id="CHEBI:17051"/>
    </reaction>
    <physiologicalReaction direction="left-to-right" evidence="8">
        <dbReference type="Rhea" id="RHEA:76160"/>
    </physiologicalReaction>
</comment>
<feature type="compositionally biased region" description="Polar residues" evidence="9">
    <location>
        <begin position="1"/>
        <end position="18"/>
    </location>
</feature>
<keyword evidence="3" id="KW-1003">Cell membrane</keyword>
<evidence type="ECO:0000256" key="6">
    <source>
        <dbReference type="ARBA" id="ARBA00023136"/>
    </source>
</evidence>
<proteinExistence type="inferred from homology"/>
<name>A0A1B7NI11_9AGAM</name>
<feature type="transmembrane region" description="Helical" evidence="10">
    <location>
        <begin position="167"/>
        <end position="186"/>
    </location>
</feature>
<evidence type="ECO:0000256" key="8">
    <source>
        <dbReference type="ARBA" id="ARBA00035585"/>
    </source>
</evidence>
<reference evidence="11 12" key="1">
    <citation type="submission" date="2016-06" db="EMBL/GenBank/DDBJ databases">
        <title>Comparative genomics of the ectomycorrhizal sister species Rhizopogon vinicolor and Rhizopogon vesiculosus (Basidiomycota: Boletales) reveals a divergence of the mating type B locus.</title>
        <authorList>
            <consortium name="DOE Joint Genome Institute"/>
            <person name="Mujic A.B."/>
            <person name="Kuo A."/>
            <person name="Tritt A."/>
            <person name="Lipzen A."/>
            <person name="Chen C."/>
            <person name="Johnson J."/>
            <person name="Sharma A."/>
            <person name="Barry K."/>
            <person name="Grigoriev I.V."/>
            <person name="Spatafora J.W."/>
        </authorList>
    </citation>
    <scope>NUCLEOTIDE SEQUENCE [LARGE SCALE GENOMIC DNA]</scope>
    <source>
        <strain evidence="11 12">AM-OR11-026</strain>
    </source>
</reference>
<dbReference type="GO" id="GO:1903425">
    <property type="term" value="F:fluoride transmembrane transporter activity"/>
    <property type="evidence" value="ECO:0007669"/>
    <property type="project" value="TreeGrafter"/>
</dbReference>
<dbReference type="Pfam" id="PF02537">
    <property type="entry name" value="CRCB"/>
    <property type="match status" value="2"/>
</dbReference>
<protein>
    <recommendedName>
        <fullName evidence="13">CRCB-domain-containing protein</fullName>
    </recommendedName>
</protein>
<dbReference type="InterPro" id="IPR003691">
    <property type="entry name" value="FluC"/>
</dbReference>
<feature type="transmembrane region" description="Helical" evidence="10">
    <location>
        <begin position="216"/>
        <end position="240"/>
    </location>
</feature>
<feature type="transmembrane region" description="Helical" evidence="10">
    <location>
        <begin position="278"/>
        <end position="297"/>
    </location>
</feature>
<comment type="similarity">
    <text evidence="7">Belongs to the fluoride channel Fluc/FEX (TC 1.A.43) family.</text>
</comment>
<gene>
    <name evidence="11" type="ORF">K503DRAFT_764986</name>
</gene>
<dbReference type="GO" id="GO:0005886">
    <property type="term" value="C:plasma membrane"/>
    <property type="evidence" value="ECO:0007669"/>
    <property type="project" value="UniProtKB-SubCell"/>
</dbReference>
<evidence type="ECO:0000256" key="1">
    <source>
        <dbReference type="ARBA" id="ARBA00002598"/>
    </source>
</evidence>